<dbReference type="InterPro" id="IPR013766">
    <property type="entry name" value="Thioredoxin_domain"/>
</dbReference>
<organism evidence="2 3">
    <name type="scientific">Niastella yeongjuensis</name>
    <dbReference type="NCBI Taxonomy" id="354355"/>
    <lineage>
        <taxon>Bacteria</taxon>
        <taxon>Pseudomonadati</taxon>
        <taxon>Bacteroidota</taxon>
        <taxon>Chitinophagia</taxon>
        <taxon>Chitinophagales</taxon>
        <taxon>Chitinophagaceae</taxon>
        <taxon>Niastella</taxon>
    </lineage>
</organism>
<dbReference type="CDD" id="cd02947">
    <property type="entry name" value="TRX_family"/>
    <property type="match status" value="1"/>
</dbReference>
<dbReference type="PANTHER" id="PTHR32234">
    <property type="entry name" value="THIOL:DISULFIDE INTERCHANGE PROTEIN DSBD"/>
    <property type="match status" value="1"/>
</dbReference>
<evidence type="ECO:0000313" key="2">
    <source>
        <dbReference type="EMBL" id="OQP45260.1"/>
    </source>
</evidence>
<dbReference type="Gene3D" id="3.40.30.10">
    <property type="entry name" value="Glutaredoxin"/>
    <property type="match status" value="1"/>
</dbReference>
<dbReference type="Proteomes" id="UP000192610">
    <property type="component" value="Unassembled WGS sequence"/>
</dbReference>
<dbReference type="Pfam" id="PF13098">
    <property type="entry name" value="Thioredoxin_2"/>
    <property type="match status" value="1"/>
</dbReference>
<dbReference type="OrthoDB" id="120730at2"/>
<sequence>MSEARSSRVFLVICLIGLTIGSRMVFAQKENRTPAAKKISFVNGKWEDVAALAKKNGKYIFVDAYTAWCTPCRQLKEVTFKDKEAAEFYNGNFINYMVDMEKGEGEELAEKWDVTVYPTLLYFTPEGKMVMKQVGYVDGQQLIEFGKQALAGK</sequence>
<keyword evidence="3" id="KW-1185">Reference proteome</keyword>
<dbReference type="RefSeq" id="WP_081202342.1">
    <property type="nucleotide sequence ID" value="NZ_FOCZ01000004.1"/>
</dbReference>
<dbReference type="GO" id="GO:0015035">
    <property type="term" value="F:protein-disulfide reductase activity"/>
    <property type="evidence" value="ECO:0007669"/>
    <property type="project" value="TreeGrafter"/>
</dbReference>
<reference evidence="3" key="1">
    <citation type="submission" date="2016-04" db="EMBL/GenBank/DDBJ databases">
        <authorList>
            <person name="Chen L."/>
            <person name="Zhuang W."/>
            <person name="Wang G."/>
        </authorList>
    </citation>
    <scope>NUCLEOTIDE SEQUENCE [LARGE SCALE GENOMIC DNA]</scope>
    <source>
        <strain evidence="3">17621</strain>
    </source>
</reference>
<name>A0A1V9EGK3_9BACT</name>
<dbReference type="PANTHER" id="PTHR32234:SF0">
    <property type="entry name" value="THIOL:DISULFIDE INTERCHANGE PROTEIN DSBD"/>
    <property type="match status" value="1"/>
</dbReference>
<accession>A0A1V9EGK3</accession>
<dbReference type="STRING" id="354355.SAMN05660816_02478"/>
<dbReference type="EMBL" id="LVXG01000031">
    <property type="protein sequence ID" value="OQP45260.1"/>
    <property type="molecule type" value="Genomic_DNA"/>
</dbReference>
<protein>
    <submittedName>
        <fullName evidence="2">Thiol reductase thioredoxin</fullName>
    </submittedName>
</protein>
<evidence type="ECO:0000313" key="3">
    <source>
        <dbReference type="Proteomes" id="UP000192610"/>
    </source>
</evidence>
<dbReference type="PROSITE" id="PS51352">
    <property type="entry name" value="THIOREDOXIN_2"/>
    <property type="match status" value="1"/>
</dbReference>
<comment type="caution">
    <text evidence="2">The sequence shown here is derived from an EMBL/GenBank/DDBJ whole genome shotgun (WGS) entry which is preliminary data.</text>
</comment>
<dbReference type="InterPro" id="IPR036249">
    <property type="entry name" value="Thioredoxin-like_sf"/>
</dbReference>
<dbReference type="GO" id="GO:0045454">
    <property type="term" value="P:cell redox homeostasis"/>
    <property type="evidence" value="ECO:0007669"/>
    <property type="project" value="TreeGrafter"/>
</dbReference>
<dbReference type="AlphaFoldDB" id="A0A1V9EGK3"/>
<proteinExistence type="predicted"/>
<dbReference type="SUPFAM" id="SSF52833">
    <property type="entry name" value="Thioredoxin-like"/>
    <property type="match status" value="1"/>
</dbReference>
<evidence type="ECO:0000259" key="1">
    <source>
        <dbReference type="PROSITE" id="PS51352"/>
    </source>
</evidence>
<gene>
    <name evidence="2" type="ORF">A4H97_32600</name>
</gene>
<feature type="domain" description="Thioredoxin" evidence="1">
    <location>
        <begin position="27"/>
        <end position="151"/>
    </location>
</feature>
<dbReference type="InterPro" id="IPR012336">
    <property type="entry name" value="Thioredoxin-like_fold"/>
</dbReference>